<dbReference type="Proteomes" id="UP000694906">
    <property type="component" value="Unplaced"/>
</dbReference>
<keyword evidence="6" id="KW-0297">G-protein coupled receptor</keyword>
<keyword evidence="4" id="KW-0552">Olfaction</keyword>
<reference evidence="13" key="1">
    <citation type="submission" date="2025-08" db="UniProtKB">
        <authorList>
            <consortium name="RefSeq"/>
        </authorList>
    </citation>
    <scope>IDENTIFICATION</scope>
</reference>
<dbReference type="PANTHER" id="PTHR48018">
    <property type="entry name" value="OLFACTORY RECEPTOR"/>
    <property type="match status" value="1"/>
</dbReference>
<proteinExistence type="predicted"/>
<dbReference type="GO" id="GO:0004930">
    <property type="term" value="F:G protein-coupled receptor activity"/>
    <property type="evidence" value="ECO:0007669"/>
    <property type="project" value="UniProtKB-KW"/>
</dbReference>
<evidence type="ECO:0000313" key="13">
    <source>
        <dbReference type="RefSeq" id="XP_021103981.1"/>
    </source>
</evidence>
<keyword evidence="7 10" id="KW-0472">Membrane</keyword>
<dbReference type="GeneID" id="101700413"/>
<evidence type="ECO:0000256" key="8">
    <source>
        <dbReference type="ARBA" id="ARBA00023170"/>
    </source>
</evidence>
<evidence type="ECO:0000256" key="4">
    <source>
        <dbReference type="ARBA" id="ARBA00022725"/>
    </source>
</evidence>
<evidence type="ECO:0000259" key="11">
    <source>
        <dbReference type="PROSITE" id="PS50262"/>
    </source>
</evidence>
<dbReference type="InterPro" id="IPR000725">
    <property type="entry name" value="Olfact_rcpt"/>
</dbReference>
<evidence type="ECO:0000256" key="9">
    <source>
        <dbReference type="ARBA" id="ARBA00023224"/>
    </source>
</evidence>
<sequence>MAYDYYAAVCKPLHYTTTMTTNVCAGLIIGCYVYGFPNFSMHSGDAFSLSCCKSNVVHHFFCDVPAVMTFSCCNKYVNELVLVYLMSSHIFFPFQVISPSHIFISVIVLRMHSAARHHKALSTCASHLTAISIFYGTMIFMYLQPSSIHSMDTEKIAFVFYTIVISMLNPLVYSLRNKEVKSALFKVKSTFIYWTQNTA</sequence>
<feature type="transmembrane region" description="Helical" evidence="10">
    <location>
        <begin position="121"/>
        <end position="144"/>
    </location>
</feature>
<accession>A0AAX6S473</accession>
<name>A0AAX6S473_HETGA</name>
<feature type="transmembrane region" description="Helical" evidence="10">
    <location>
        <begin position="90"/>
        <end position="109"/>
    </location>
</feature>
<dbReference type="SUPFAM" id="SSF81321">
    <property type="entry name" value="Family A G protein-coupled receptor-like"/>
    <property type="match status" value="1"/>
</dbReference>
<keyword evidence="8" id="KW-0675">Receptor</keyword>
<comment type="subcellular location">
    <subcellularLocation>
        <location evidence="1">Membrane</location>
        <topology evidence="1">Multi-pass membrane protein</topology>
    </subcellularLocation>
</comment>
<dbReference type="RefSeq" id="XP_021103981.1">
    <property type="nucleotide sequence ID" value="XM_021248322.1"/>
</dbReference>
<dbReference type="GO" id="GO:0016020">
    <property type="term" value="C:membrane"/>
    <property type="evidence" value="ECO:0007669"/>
    <property type="project" value="UniProtKB-SubCell"/>
</dbReference>
<keyword evidence="3 10" id="KW-0812">Transmembrane</keyword>
<evidence type="ECO:0000256" key="10">
    <source>
        <dbReference type="SAM" id="Phobius"/>
    </source>
</evidence>
<dbReference type="InterPro" id="IPR017452">
    <property type="entry name" value="GPCR_Rhodpsn_7TM"/>
</dbReference>
<dbReference type="AlphaFoldDB" id="A0AAX6S473"/>
<keyword evidence="12" id="KW-1185">Reference proteome</keyword>
<feature type="transmembrane region" description="Helical" evidence="10">
    <location>
        <begin position="156"/>
        <end position="175"/>
    </location>
</feature>
<feature type="transmembrane region" description="Helical" evidence="10">
    <location>
        <begin position="12"/>
        <end position="35"/>
    </location>
</feature>
<evidence type="ECO:0000256" key="2">
    <source>
        <dbReference type="ARBA" id="ARBA00022606"/>
    </source>
</evidence>
<dbReference type="Gene3D" id="1.20.1070.10">
    <property type="entry name" value="Rhodopsin 7-helix transmembrane proteins"/>
    <property type="match status" value="1"/>
</dbReference>
<dbReference type="PRINTS" id="PR00245">
    <property type="entry name" value="OLFACTORYR"/>
</dbReference>
<dbReference type="GO" id="GO:0004984">
    <property type="term" value="F:olfactory receptor activity"/>
    <property type="evidence" value="ECO:0007669"/>
    <property type="project" value="InterPro"/>
</dbReference>
<evidence type="ECO:0000313" key="12">
    <source>
        <dbReference type="Proteomes" id="UP000694906"/>
    </source>
</evidence>
<feature type="domain" description="G-protein coupled receptors family 1 profile" evidence="11">
    <location>
        <begin position="1"/>
        <end position="173"/>
    </location>
</feature>
<evidence type="ECO:0000256" key="6">
    <source>
        <dbReference type="ARBA" id="ARBA00023040"/>
    </source>
</evidence>
<keyword evidence="2" id="KW-0716">Sensory transduction</keyword>
<evidence type="ECO:0000256" key="1">
    <source>
        <dbReference type="ARBA" id="ARBA00004141"/>
    </source>
</evidence>
<evidence type="ECO:0000256" key="5">
    <source>
        <dbReference type="ARBA" id="ARBA00022989"/>
    </source>
</evidence>
<evidence type="ECO:0000256" key="7">
    <source>
        <dbReference type="ARBA" id="ARBA00023136"/>
    </source>
</evidence>
<keyword evidence="5 10" id="KW-1133">Transmembrane helix</keyword>
<evidence type="ECO:0000256" key="3">
    <source>
        <dbReference type="ARBA" id="ARBA00022692"/>
    </source>
</evidence>
<dbReference type="Pfam" id="PF13853">
    <property type="entry name" value="7tm_4"/>
    <property type="match status" value="1"/>
</dbReference>
<dbReference type="PROSITE" id="PS50262">
    <property type="entry name" value="G_PROTEIN_RECEP_F1_2"/>
    <property type="match status" value="1"/>
</dbReference>
<keyword evidence="9" id="KW-0807">Transducer</keyword>
<protein>
    <submittedName>
        <fullName evidence="13">Olfactory receptor 5B3-like</fullName>
    </submittedName>
</protein>
<organism evidence="12 13">
    <name type="scientific">Heterocephalus glaber</name>
    <name type="common">Naked mole rat</name>
    <dbReference type="NCBI Taxonomy" id="10181"/>
    <lineage>
        <taxon>Eukaryota</taxon>
        <taxon>Metazoa</taxon>
        <taxon>Chordata</taxon>
        <taxon>Craniata</taxon>
        <taxon>Vertebrata</taxon>
        <taxon>Euteleostomi</taxon>
        <taxon>Mammalia</taxon>
        <taxon>Eutheria</taxon>
        <taxon>Euarchontoglires</taxon>
        <taxon>Glires</taxon>
        <taxon>Rodentia</taxon>
        <taxon>Hystricomorpha</taxon>
        <taxon>Bathyergidae</taxon>
        <taxon>Heterocephalus</taxon>
    </lineage>
</organism>
<gene>
    <name evidence="13" type="primary">LOC101700413</name>
</gene>